<dbReference type="InterPro" id="IPR000182">
    <property type="entry name" value="GNAT_dom"/>
</dbReference>
<protein>
    <submittedName>
        <fullName evidence="4">GNAT family N-acetyltransferase</fullName>
    </submittedName>
</protein>
<evidence type="ECO:0000256" key="2">
    <source>
        <dbReference type="ARBA" id="ARBA00023315"/>
    </source>
</evidence>
<keyword evidence="5" id="KW-1185">Reference proteome</keyword>
<dbReference type="InterPro" id="IPR050832">
    <property type="entry name" value="Bact_Acetyltransf"/>
</dbReference>
<dbReference type="CDD" id="cd04301">
    <property type="entry name" value="NAT_SF"/>
    <property type="match status" value="1"/>
</dbReference>
<dbReference type="Pfam" id="PF00583">
    <property type="entry name" value="Acetyltransf_1"/>
    <property type="match status" value="1"/>
</dbReference>
<feature type="domain" description="N-acetyltransferase" evidence="3">
    <location>
        <begin position="4"/>
        <end position="154"/>
    </location>
</feature>
<dbReference type="PANTHER" id="PTHR43877">
    <property type="entry name" value="AMINOALKYLPHOSPHONATE N-ACETYLTRANSFERASE-RELATED-RELATED"/>
    <property type="match status" value="1"/>
</dbReference>
<evidence type="ECO:0000313" key="4">
    <source>
        <dbReference type="EMBL" id="ARN80941.1"/>
    </source>
</evidence>
<organism evidence="4 5">
    <name type="scientific">Methylocystis bryophila</name>
    <dbReference type="NCBI Taxonomy" id="655015"/>
    <lineage>
        <taxon>Bacteria</taxon>
        <taxon>Pseudomonadati</taxon>
        <taxon>Pseudomonadota</taxon>
        <taxon>Alphaproteobacteria</taxon>
        <taxon>Hyphomicrobiales</taxon>
        <taxon>Methylocystaceae</taxon>
        <taxon>Methylocystis</taxon>
    </lineage>
</organism>
<dbReference type="EMBL" id="CP019948">
    <property type="protein sequence ID" value="ARN80941.1"/>
    <property type="molecule type" value="Genomic_DNA"/>
</dbReference>
<dbReference type="AlphaFoldDB" id="A0A1W6MTL1"/>
<dbReference type="InterPro" id="IPR016181">
    <property type="entry name" value="Acyl_CoA_acyltransferase"/>
</dbReference>
<dbReference type="SUPFAM" id="SSF55729">
    <property type="entry name" value="Acyl-CoA N-acyltransferases (Nat)"/>
    <property type="match status" value="1"/>
</dbReference>
<evidence type="ECO:0000256" key="1">
    <source>
        <dbReference type="ARBA" id="ARBA00022679"/>
    </source>
</evidence>
<gene>
    <name evidence="4" type="ORF">B1812_07490</name>
</gene>
<reference evidence="4 5" key="1">
    <citation type="submission" date="2017-02" db="EMBL/GenBank/DDBJ databases">
        <authorList>
            <person name="Peterson S.W."/>
        </authorList>
    </citation>
    <scope>NUCLEOTIDE SEQUENCE [LARGE SCALE GENOMIC DNA]</scope>
    <source>
        <strain evidence="4 5">S285</strain>
    </source>
</reference>
<dbReference type="PROSITE" id="PS51186">
    <property type="entry name" value="GNAT"/>
    <property type="match status" value="1"/>
</dbReference>
<keyword evidence="1 4" id="KW-0808">Transferase</keyword>
<dbReference type="RefSeq" id="WP_085771031.1">
    <property type="nucleotide sequence ID" value="NZ_AP027149.1"/>
</dbReference>
<keyword evidence="2" id="KW-0012">Acyltransferase</keyword>
<sequence>MSVVTIRDVAPGDKTAWLTLWGGYCDFYRAEIPPAVTEASWKRLVDPRSDFVGRVAELEGEIVGFVLLVIHPCSWTIAPVCYLEDLYVAPKARGLSVGRALIEDVLSLARQNAWARVYWHTEADNAAARRLYDRFGKADGFVRYQLRLDDASSA</sequence>
<dbReference type="PANTHER" id="PTHR43877:SF2">
    <property type="entry name" value="AMINOALKYLPHOSPHONATE N-ACETYLTRANSFERASE-RELATED"/>
    <property type="match status" value="1"/>
</dbReference>
<dbReference type="Proteomes" id="UP000193978">
    <property type="component" value="Chromosome"/>
</dbReference>
<dbReference type="Gene3D" id="3.40.630.30">
    <property type="match status" value="1"/>
</dbReference>
<dbReference type="KEGG" id="mbry:B1812_07490"/>
<proteinExistence type="predicted"/>
<evidence type="ECO:0000313" key="5">
    <source>
        <dbReference type="Proteomes" id="UP000193978"/>
    </source>
</evidence>
<evidence type="ECO:0000259" key="3">
    <source>
        <dbReference type="PROSITE" id="PS51186"/>
    </source>
</evidence>
<dbReference type="GO" id="GO:0016747">
    <property type="term" value="F:acyltransferase activity, transferring groups other than amino-acyl groups"/>
    <property type="evidence" value="ECO:0007669"/>
    <property type="project" value="InterPro"/>
</dbReference>
<dbReference type="OrthoDB" id="9805924at2"/>
<name>A0A1W6MTL1_9HYPH</name>
<accession>A0A1W6MTL1</accession>